<dbReference type="PANTHER" id="PTHR35519:SF2">
    <property type="entry name" value="PH DOMAIN PROTEIN"/>
    <property type="match status" value="1"/>
</dbReference>
<dbReference type="EMBL" id="RYFI01000005">
    <property type="protein sequence ID" value="RXF74094.1"/>
    <property type="molecule type" value="Genomic_DNA"/>
</dbReference>
<evidence type="ECO:0000313" key="4">
    <source>
        <dbReference type="Proteomes" id="UP000289708"/>
    </source>
</evidence>
<dbReference type="OrthoDB" id="513552at2"/>
<keyword evidence="4" id="KW-1185">Reference proteome</keyword>
<reference evidence="3 4" key="1">
    <citation type="submission" date="2018-12" db="EMBL/GenBank/DDBJ databases">
        <title>bacterium Hansschlegelia zhihuaiae S113.</title>
        <authorList>
            <person name="He J."/>
        </authorList>
    </citation>
    <scope>NUCLEOTIDE SEQUENCE [LARGE SCALE GENOMIC DNA]</scope>
    <source>
        <strain evidence="3 4">S 113</strain>
    </source>
</reference>
<feature type="region of interest" description="Disordered" evidence="1">
    <location>
        <begin position="1"/>
        <end position="23"/>
    </location>
</feature>
<dbReference type="AlphaFoldDB" id="A0A4Q0MKG4"/>
<organism evidence="3 4">
    <name type="scientific">Hansschlegelia zhihuaiae</name>
    <dbReference type="NCBI Taxonomy" id="405005"/>
    <lineage>
        <taxon>Bacteria</taxon>
        <taxon>Pseudomonadati</taxon>
        <taxon>Pseudomonadota</taxon>
        <taxon>Alphaproteobacteria</taxon>
        <taxon>Hyphomicrobiales</taxon>
        <taxon>Methylopilaceae</taxon>
        <taxon>Hansschlegelia</taxon>
    </lineage>
</organism>
<dbReference type="InterPro" id="IPR025187">
    <property type="entry name" value="DUF4112"/>
</dbReference>
<gene>
    <name evidence="3" type="ORF">EK403_06900</name>
</gene>
<dbReference type="PANTHER" id="PTHR35519">
    <property type="entry name" value="MEMBRANE PROTEINS"/>
    <property type="match status" value="1"/>
</dbReference>
<keyword evidence="2" id="KW-0812">Transmembrane</keyword>
<sequence length="133" mass="14465">MTTQTAAGFAGRMPKHGREASSHEETLQHLERLADLLDSRWRIPGTNWRFGVDAVAAIVPVGGSLATAAASAYMVKRAHDLGAPGHLLARMVGNVAFDAVVGSIPVVGPVFDFAVKANRRNVRLLRRHFDRKR</sequence>
<dbReference type="Proteomes" id="UP000289708">
    <property type="component" value="Unassembled WGS sequence"/>
</dbReference>
<evidence type="ECO:0000256" key="2">
    <source>
        <dbReference type="SAM" id="Phobius"/>
    </source>
</evidence>
<dbReference type="RefSeq" id="WP_128776770.1">
    <property type="nucleotide sequence ID" value="NZ_RYFI01000005.1"/>
</dbReference>
<dbReference type="Pfam" id="PF13430">
    <property type="entry name" value="DUF4112"/>
    <property type="match status" value="1"/>
</dbReference>
<feature type="transmembrane region" description="Helical" evidence="2">
    <location>
        <begin position="50"/>
        <end position="75"/>
    </location>
</feature>
<evidence type="ECO:0000313" key="3">
    <source>
        <dbReference type="EMBL" id="RXF74094.1"/>
    </source>
</evidence>
<comment type="caution">
    <text evidence="3">The sequence shown here is derived from an EMBL/GenBank/DDBJ whole genome shotgun (WGS) entry which is preliminary data.</text>
</comment>
<evidence type="ECO:0000256" key="1">
    <source>
        <dbReference type="SAM" id="MobiDB-lite"/>
    </source>
</evidence>
<feature type="transmembrane region" description="Helical" evidence="2">
    <location>
        <begin position="95"/>
        <end position="115"/>
    </location>
</feature>
<keyword evidence="2" id="KW-0472">Membrane</keyword>
<keyword evidence="2" id="KW-1133">Transmembrane helix</keyword>
<accession>A0A4Q0MKG4</accession>
<name>A0A4Q0MKG4_9HYPH</name>
<protein>
    <submittedName>
        <fullName evidence="3">DUF4112 domain-containing protein</fullName>
    </submittedName>
</protein>
<proteinExistence type="predicted"/>